<keyword evidence="4" id="KW-1185">Reference proteome</keyword>
<gene>
    <name evidence="3" type="ORF">RGQ29_022799</name>
</gene>
<dbReference type="EMBL" id="JAXUIC010000006">
    <property type="protein sequence ID" value="KAK4585277.1"/>
    <property type="molecule type" value="Genomic_DNA"/>
</dbReference>
<dbReference type="GO" id="GO:0036374">
    <property type="term" value="F:glutathione hydrolase activity"/>
    <property type="evidence" value="ECO:0007669"/>
    <property type="project" value="InterPro"/>
</dbReference>
<dbReference type="PRINTS" id="PR01210">
    <property type="entry name" value="GGTRANSPTASE"/>
</dbReference>
<dbReference type="PANTHER" id="PTHR11686:SF34">
    <property type="entry name" value="GLUTATHIONE HYDROLASE 1-RELATED"/>
    <property type="match status" value="1"/>
</dbReference>
<proteinExistence type="predicted"/>
<evidence type="ECO:0000256" key="2">
    <source>
        <dbReference type="PIRSR" id="PIRSR600101-2"/>
    </source>
</evidence>
<dbReference type="Proteomes" id="UP001324115">
    <property type="component" value="Unassembled WGS sequence"/>
</dbReference>
<feature type="binding site" evidence="2">
    <location>
        <position position="129"/>
    </location>
    <ligand>
        <name>L-glutamate</name>
        <dbReference type="ChEBI" id="CHEBI:29985"/>
    </ligand>
</feature>
<name>A0AAN7F334_QUERU</name>
<dbReference type="Gene3D" id="3.60.20.40">
    <property type="match status" value="1"/>
</dbReference>
<dbReference type="SUPFAM" id="SSF56235">
    <property type="entry name" value="N-terminal nucleophile aminohydrolases (Ntn hydrolases)"/>
    <property type="match status" value="1"/>
</dbReference>
<sequence length="267" mass="28749">MLSPKFAKELKKQIFDNMTFDPSHYGGRWNQIHEYGTSHLSIVDRVRNAVAMTTTVNSYFGSLILSPSTGIVLNNEMDDFSIPTNVSADIPPPAPANFIRPGKRPLSAMSPTVVLKDEQLQAVVGASGGGKIIAATAEVLLNHFAWGMDPLVCYGTKILSPGRYPTLSLSIPYDSHLRYISSMLLIGLLIPTVVSYENWTAVSGDRFEVPADIRAALRKKGHVLQSLSGGTACQFIVQDVGTLKKNGGIGKLVAVSDPRTGGFPAGY</sequence>
<feature type="active site" description="Nucleophile" evidence="1">
    <location>
        <position position="37"/>
    </location>
</feature>
<evidence type="ECO:0000313" key="4">
    <source>
        <dbReference type="Proteomes" id="UP001324115"/>
    </source>
</evidence>
<organism evidence="3 4">
    <name type="scientific">Quercus rubra</name>
    <name type="common">Northern red oak</name>
    <name type="synonym">Quercus borealis</name>
    <dbReference type="NCBI Taxonomy" id="3512"/>
    <lineage>
        <taxon>Eukaryota</taxon>
        <taxon>Viridiplantae</taxon>
        <taxon>Streptophyta</taxon>
        <taxon>Embryophyta</taxon>
        <taxon>Tracheophyta</taxon>
        <taxon>Spermatophyta</taxon>
        <taxon>Magnoliopsida</taxon>
        <taxon>eudicotyledons</taxon>
        <taxon>Gunneridae</taxon>
        <taxon>Pentapetalae</taxon>
        <taxon>rosids</taxon>
        <taxon>fabids</taxon>
        <taxon>Fagales</taxon>
        <taxon>Fagaceae</taxon>
        <taxon>Quercus</taxon>
    </lineage>
</organism>
<comment type="caution">
    <text evidence="3">The sequence shown here is derived from an EMBL/GenBank/DDBJ whole genome shotgun (WGS) entry which is preliminary data.</text>
</comment>
<evidence type="ECO:0000256" key="1">
    <source>
        <dbReference type="PIRSR" id="PIRSR600101-1"/>
    </source>
</evidence>
<dbReference type="AlphaFoldDB" id="A0AAN7F334"/>
<dbReference type="GO" id="GO:0005886">
    <property type="term" value="C:plasma membrane"/>
    <property type="evidence" value="ECO:0007669"/>
    <property type="project" value="TreeGrafter"/>
</dbReference>
<dbReference type="GO" id="GO:0006751">
    <property type="term" value="P:glutathione catabolic process"/>
    <property type="evidence" value="ECO:0007669"/>
    <property type="project" value="InterPro"/>
</dbReference>
<dbReference type="InterPro" id="IPR043137">
    <property type="entry name" value="GGT_ssub_C"/>
</dbReference>
<dbReference type="PANTHER" id="PTHR11686">
    <property type="entry name" value="GAMMA GLUTAMYL TRANSPEPTIDASE"/>
    <property type="match status" value="1"/>
</dbReference>
<feature type="binding site" evidence="2">
    <location>
        <position position="79"/>
    </location>
    <ligand>
        <name>L-glutamate</name>
        <dbReference type="ChEBI" id="CHEBI:29985"/>
    </ligand>
</feature>
<dbReference type="InterPro" id="IPR000101">
    <property type="entry name" value="GGT_peptidase"/>
</dbReference>
<protein>
    <submittedName>
        <fullName evidence="3">Uncharacterized protein</fullName>
    </submittedName>
</protein>
<feature type="binding site" evidence="2">
    <location>
        <begin position="55"/>
        <end position="57"/>
    </location>
    <ligand>
        <name>L-glutamate</name>
        <dbReference type="ChEBI" id="CHEBI:29985"/>
    </ligand>
</feature>
<dbReference type="InterPro" id="IPR029055">
    <property type="entry name" value="Ntn_hydrolases_N"/>
</dbReference>
<evidence type="ECO:0000313" key="3">
    <source>
        <dbReference type="EMBL" id="KAK4585277.1"/>
    </source>
</evidence>
<accession>A0AAN7F334</accession>
<dbReference type="Pfam" id="PF01019">
    <property type="entry name" value="G_glu_transpept"/>
    <property type="match status" value="1"/>
</dbReference>
<reference evidence="3 4" key="1">
    <citation type="journal article" date="2023" name="G3 (Bethesda)">
        <title>A haplotype-resolved chromosome-scale genome for Quercus rubra L. provides insights into the genetics of adaptive traits for red oak species.</title>
        <authorList>
            <person name="Kapoor B."/>
            <person name="Jenkins J."/>
            <person name="Schmutz J."/>
            <person name="Zhebentyayeva T."/>
            <person name="Kuelheim C."/>
            <person name="Coggeshall M."/>
            <person name="Heim C."/>
            <person name="Lasky J.R."/>
            <person name="Leites L."/>
            <person name="Islam-Faridi N."/>
            <person name="Romero-Severson J."/>
            <person name="DeLeo V.L."/>
            <person name="Lucas S.M."/>
            <person name="Lazic D."/>
            <person name="Gailing O."/>
            <person name="Carlson J."/>
            <person name="Staton M."/>
        </authorList>
    </citation>
    <scope>NUCLEOTIDE SEQUENCE [LARGE SCALE GENOMIC DNA]</scope>
    <source>
        <strain evidence="3">Pseudo-F2</strain>
    </source>
</reference>